<dbReference type="Pfam" id="PF25372">
    <property type="entry name" value="DUF7885"/>
    <property type="match status" value="1"/>
</dbReference>
<gene>
    <name evidence="2" type="ORF">WICANDRAFT_31346</name>
</gene>
<feature type="domain" description="F-box" evidence="1">
    <location>
        <begin position="30"/>
        <end position="76"/>
    </location>
</feature>
<dbReference type="InterPro" id="IPR036047">
    <property type="entry name" value="F-box-like_dom_sf"/>
</dbReference>
<dbReference type="SMART" id="SM00367">
    <property type="entry name" value="LRR_CC"/>
    <property type="match status" value="13"/>
</dbReference>
<dbReference type="PROSITE" id="PS50181">
    <property type="entry name" value="FBOX"/>
    <property type="match status" value="1"/>
</dbReference>
<evidence type="ECO:0000313" key="2">
    <source>
        <dbReference type="EMBL" id="ODQ59778.1"/>
    </source>
</evidence>
<name>A0A1E3P386_WICAA</name>
<evidence type="ECO:0000313" key="3">
    <source>
        <dbReference type="Proteomes" id="UP000094112"/>
    </source>
</evidence>
<accession>A0A1E3P386</accession>
<dbReference type="Pfam" id="PF12937">
    <property type="entry name" value="F-box-like"/>
    <property type="match status" value="1"/>
</dbReference>
<dbReference type="SUPFAM" id="SSF81383">
    <property type="entry name" value="F-box domain"/>
    <property type="match status" value="1"/>
</dbReference>
<dbReference type="STRING" id="683960.A0A1E3P386"/>
<dbReference type="InterPro" id="IPR057207">
    <property type="entry name" value="FBXL15_LRR"/>
</dbReference>
<dbReference type="SUPFAM" id="SSF52047">
    <property type="entry name" value="RNI-like"/>
    <property type="match status" value="1"/>
</dbReference>
<sequence length="582" mass="66516">MESDTSEFTIRDYNESKHERIQQEHGFEDTSSIHKIPPEVLLLIFSNISHKPDLVPLLLVCRRWANLIVELIWFRPSLMDKGALDGISKVMKMNRQETHWDYRLFIRRLNLSFIYDKVNDNFLNLFSGSTNLERLTLVNCSKLTHEPIVDILQGCEKLQSIDMTGVRDITDEIFAALADNCPRLQGLYAPGCPKVTNPVLLKIIDSCRMLKRVKISDCENLSDDSVLELTMKCKFLIEVDVHNCPNITDFALQRLFNELEQLREFRISHNPNVSDALFRSMAEDTYMERLRIIDFTGCLRITDRTVEKIVQCAPRLRNVVLSKCLNVTDTSLRALATLGKSLHYIHLGHCSSITDYGVSTLIKNCHRLQYIDLACCAQLTNISLVELSLLPRLRRIGLVKCANINDAGILALIQRRGYDDTLERVHLSYCTNIGLYPIYQLLQSCPKLTHLSLTGISAFLRQDITQFCRSPPADFTDHQKGLFCVFSGQGVKLLRDYMTRLFLAPNNMIIPNGLSALGQDGIQGAAQTHLQHFQRLNEFFRQAIPNRQAIDRIPDTETINEVEVPQANPIVQDEDEIMYESE</sequence>
<dbReference type="Gene3D" id="3.80.10.10">
    <property type="entry name" value="Ribonuclease Inhibitor"/>
    <property type="match status" value="3"/>
</dbReference>
<dbReference type="CDD" id="cd09917">
    <property type="entry name" value="F-box_SF"/>
    <property type="match status" value="1"/>
</dbReference>
<keyword evidence="3" id="KW-1185">Reference proteome</keyword>
<organism evidence="2 3">
    <name type="scientific">Wickerhamomyces anomalus (strain ATCC 58044 / CBS 1984 / NCYC 433 / NRRL Y-366-8)</name>
    <name type="common">Yeast</name>
    <name type="synonym">Hansenula anomala</name>
    <dbReference type="NCBI Taxonomy" id="683960"/>
    <lineage>
        <taxon>Eukaryota</taxon>
        <taxon>Fungi</taxon>
        <taxon>Dikarya</taxon>
        <taxon>Ascomycota</taxon>
        <taxon>Saccharomycotina</taxon>
        <taxon>Saccharomycetes</taxon>
        <taxon>Phaffomycetales</taxon>
        <taxon>Wickerhamomycetaceae</taxon>
        <taxon>Wickerhamomyces</taxon>
    </lineage>
</organism>
<protein>
    <recommendedName>
        <fullName evidence="1">F-box domain-containing protein</fullName>
    </recommendedName>
</protein>
<dbReference type="GO" id="GO:0019005">
    <property type="term" value="C:SCF ubiquitin ligase complex"/>
    <property type="evidence" value="ECO:0007669"/>
    <property type="project" value="TreeGrafter"/>
</dbReference>
<evidence type="ECO:0000259" key="1">
    <source>
        <dbReference type="PROSITE" id="PS50181"/>
    </source>
</evidence>
<dbReference type="PANTHER" id="PTHR13318">
    <property type="entry name" value="PARTNER OF PAIRED, ISOFORM B-RELATED"/>
    <property type="match status" value="1"/>
</dbReference>
<dbReference type="InterPro" id="IPR006553">
    <property type="entry name" value="Leu-rich_rpt_Cys-con_subtyp"/>
</dbReference>
<dbReference type="Proteomes" id="UP000094112">
    <property type="component" value="Unassembled WGS sequence"/>
</dbReference>
<dbReference type="GO" id="GO:0031146">
    <property type="term" value="P:SCF-dependent proteasomal ubiquitin-dependent protein catabolic process"/>
    <property type="evidence" value="ECO:0007669"/>
    <property type="project" value="TreeGrafter"/>
</dbReference>
<dbReference type="InterPro" id="IPR032675">
    <property type="entry name" value="LRR_dom_sf"/>
</dbReference>
<dbReference type="AlphaFoldDB" id="A0A1E3P386"/>
<dbReference type="EMBL" id="KV454210">
    <property type="protein sequence ID" value="ODQ59778.1"/>
    <property type="molecule type" value="Genomic_DNA"/>
</dbReference>
<reference evidence="2 3" key="1">
    <citation type="journal article" date="2016" name="Proc. Natl. Acad. Sci. U.S.A.">
        <title>Comparative genomics of biotechnologically important yeasts.</title>
        <authorList>
            <person name="Riley R."/>
            <person name="Haridas S."/>
            <person name="Wolfe K.H."/>
            <person name="Lopes M.R."/>
            <person name="Hittinger C.T."/>
            <person name="Goeker M."/>
            <person name="Salamov A.A."/>
            <person name="Wisecaver J.H."/>
            <person name="Long T.M."/>
            <person name="Calvey C.H."/>
            <person name="Aerts A.L."/>
            <person name="Barry K.W."/>
            <person name="Choi C."/>
            <person name="Clum A."/>
            <person name="Coughlan A.Y."/>
            <person name="Deshpande S."/>
            <person name="Douglass A.P."/>
            <person name="Hanson S.J."/>
            <person name="Klenk H.-P."/>
            <person name="LaButti K.M."/>
            <person name="Lapidus A."/>
            <person name="Lindquist E.A."/>
            <person name="Lipzen A.M."/>
            <person name="Meier-Kolthoff J.P."/>
            <person name="Ohm R.A."/>
            <person name="Otillar R.P."/>
            <person name="Pangilinan J.L."/>
            <person name="Peng Y."/>
            <person name="Rokas A."/>
            <person name="Rosa C.A."/>
            <person name="Scheuner C."/>
            <person name="Sibirny A.A."/>
            <person name="Slot J.C."/>
            <person name="Stielow J.B."/>
            <person name="Sun H."/>
            <person name="Kurtzman C.P."/>
            <person name="Blackwell M."/>
            <person name="Grigoriev I.V."/>
            <person name="Jeffries T.W."/>
        </authorList>
    </citation>
    <scope>NUCLEOTIDE SEQUENCE [LARGE SCALE GENOMIC DNA]</scope>
    <source>
        <strain evidence="3">ATCC 58044 / CBS 1984 / NCYC 433 / NRRL Y-366-8</strain>
    </source>
</reference>
<dbReference type="InterPro" id="IPR001810">
    <property type="entry name" value="F-box_dom"/>
</dbReference>
<proteinExistence type="predicted"/>
<dbReference type="OrthoDB" id="10257471at2759"/>
<dbReference type="GeneID" id="30199068"/>
<dbReference type="RefSeq" id="XP_019038985.1">
    <property type="nucleotide sequence ID" value="XM_019181822.1"/>
</dbReference>